<evidence type="ECO:0000256" key="6">
    <source>
        <dbReference type="SAM" id="Phobius"/>
    </source>
</evidence>
<dbReference type="Proteomes" id="UP000037939">
    <property type="component" value="Unassembled WGS sequence"/>
</dbReference>
<accession>A0A0N0GN20</accession>
<keyword evidence="9" id="KW-1185">Reference proteome</keyword>
<dbReference type="OrthoDB" id="9788453at2"/>
<dbReference type="PANTHER" id="PTHR43124">
    <property type="entry name" value="PURINE EFFLUX PUMP PBUE"/>
    <property type="match status" value="1"/>
</dbReference>
<sequence>MAESTPTSARTAALYTLTAAYFTMGTNTMAAIGGLPAIAQGLHSTPAQIAPLTAVFALTFAIAAPLIQMLFGHLPRRRLLMTGLLLAMLGALASALARDVPTLMATRVLTALGAAAIGPVASAIGTTLVAREHHGRALATVFMGMTIASVVSLPLTTWLAAHVGWRVMFMCVAALNVSTALAVLLLVRDGGLGSRLPLPDLARLLLQPGIASGVAVVMFEMGGFFISYTLIVPLLHEHFGMAPGLLEIALVTFGVAGILGNFFARAAADRWAADKALTLALSALAIIYLTGYVLPPFAASAFAMLVAWAVANDLFMPSQQRRLVELAPDARAMVLALNASALYLGMSGGSALSGWIDHQWGTRPLLLASALAMLGGLMALKLSRQAQRNVAVCAASA</sequence>
<dbReference type="GO" id="GO:0022857">
    <property type="term" value="F:transmembrane transporter activity"/>
    <property type="evidence" value="ECO:0007669"/>
    <property type="project" value="InterPro"/>
</dbReference>
<keyword evidence="3 6" id="KW-0812">Transmembrane</keyword>
<dbReference type="Gene3D" id="1.20.1250.20">
    <property type="entry name" value="MFS general substrate transporter like domains"/>
    <property type="match status" value="1"/>
</dbReference>
<feature type="domain" description="Major facilitator superfamily (MFS) profile" evidence="7">
    <location>
        <begin position="13"/>
        <end position="387"/>
    </location>
</feature>
<comment type="subcellular location">
    <subcellularLocation>
        <location evidence="1">Cell membrane</location>
        <topology evidence="1">Multi-pass membrane protein</topology>
    </subcellularLocation>
</comment>
<evidence type="ECO:0000313" key="8">
    <source>
        <dbReference type="EMBL" id="KPC52050.1"/>
    </source>
</evidence>
<dbReference type="GO" id="GO:0005886">
    <property type="term" value="C:plasma membrane"/>
    <property type="evidence" value="ECO:0007669"/>
    <property type="project" value="UniProtKB-SubCell"/>
</dbReference>
<feature type="transmembrane region" description="Helical" evidence="6">
    <location>
        <begin position="276"/>
        <end position="293"/>
    </location>
</feature>
<evidence type="ECO:0000256" key="2">
    <source>
        <dbReference type="ARBA" id="ARBA00022475"/>
    </source>
</evidence>
<feature type="transmembrane region" description="Helical" evidence="6">
    <location>
        <begin position="109"/>
        <end position="130"/>
    </location>
</feature>
<dbReference type="InterPro" id="IPR020846">
    <property type="entry name" value="MFS_dom"/>
</dbReference>
<evidence type="ECO:0000256" key="5">
    <source>
        <dbReference type="ARBA" id="ARBA00023136"/>
    </source>
</evidence>
<dbReference type="EMBL" id="LAQT01000010">
    <property type="protein sequence ID" value="KPC52050.1"/>
    <property type="molecule type" value="Genomic_DNA"/>
</dbReference>
<dbReference type="InterPro" id="IPR050189">
    <property type="entry name" value="MFS_Efflux_Transporters"/>
</dbReference>
<feature type="transmembrane region" description="Helical" evidence="6">
    <location>
        <begin position="167"/>
        <end position="187"/>
    </location>
</feature>
<protein>
    <submittedName>
        <fullName evidence="8">Purine efflux pump PbuE</fullName>
    </submittedName>
</protein>
<feature type="transmembrane region" description="Helical" evidence="6">
    <location>
        <begin position="79"/>
        <end position="97"/>
    </location>
</feature>
<evidence type="ECO:0000313" key="9">
    <source>
        <dbReference type="Proteomes" id="UP000037939"/>
    </source>
</evidence>
<keyword evidence="4 6" id="KW-1133">Transmembrane helix</keyword>
<dbReference type="Pfam" id="PF07690">
    <property type="entry name" value="MFS_1"/>
    <property type="match status" value="1"/>
</dbReference>
<reference evidence="8 9" key="1">
    <citation type="submission" date="2015-07" db="EMBL/GenBank/DDBJ databases">
        <title>Draft genome sequence of the Amantichitinum ursilacus IGB-41, a new chitin-degrading bacterium.</title>
        <authorList>
            <person name="Kirstahler P."/>
            <person name="Guenther M."/>
            <person name="Grumaz C."/>
            <person name="Rupp S."/>
            <person name="Zibek S."/>
            <person name="Sohn K."/>
        </authorList>
    </citation>
    <scope>NUCLEOTIDE SEQUENCE [LARGE SCALE GENOMIC DNA]</scope>
    <source>
        <strain evidence="8 9">IGB-41</strain>
    </source>
</reference>
<feature type="transmembrane region" description="Helical" evidence="6">
    <location>
        <begin position="244"/>
        <end position="264"/>
    </location>
</feature>
<dbReference type="PROSITE" id="PS50850">
    <property type="entry name" value="MFS"/>
    <property type="match status" value="1"/>
</dbReference>
<keyword evidence="5 6" id="KW-0472">Membrane</keyword>
<evidence type="ECO:0000256" key="1">
    <source>
        <dbReference type="ARBA" id="ARBA00004651"/>
    </source>
</evidence>
<comment type="caution">
    <text evidence="8">The sequence shown here is derived from an EMBL/GenBank/DDBJ whole genome shotgun (WGS) entry which is preliminary data.</text>
</comment>
<feature type="transmembrane region" description="Helical" evidence="6">
    <location>
        <begin position="362"/>
        <end position="380"/>
    </location>
</feature>
<evidence type="ECO:0000256" key="4">
    <source>
        <dbReference type="ARBA" id="ARBA00022989"/>
    </source>
</evidence>
<evidence type="ECO:0000256" key="3">
    <source>
        <dbReference type="ARBA" id="ARBA00022692"/>
    </source>
</evidence>
<dbReference type="SUPFAM" id="SSF103473">
    <property type="entry name" value="MFS general substrate transporter"/>
    <property type="match status" value="1"/>
</dbReference>
<dbReference type="RefSeq" id="WP_053938322.1">
    <property type="nucleotide sequence ID" value="NZ_LAQT01000010.1"/>
</dbReference>
<feature type="transmembrane region" description="Helical" evidence="6">
    <location>
        <begin position="12"/>
        <end position="35"/>
    </location>
</feature>
<dbReference type="InterPro" id="IPR036259">
    <property type="entry name" value="MFS_trans_sf"/>
</dbReference>
<feature type="transmembrane region" description="Helical" evidence="6">
    <location>
        <begin position="208"/>
        <end position="232"/>
    </location>
</feature>
<proteinExistence type="predicted"/>
<evidence type="ECO:0000259" key="7">
    <source>
        <dbReference type="PROSITE" id="PS50850"/>
    </source>
</evidence>
<dbReference type="PANTHER" id="PTHR43124:SF10">
    <property type="entry name" value="PURINE EFFLUX PUMP PBUE"/>
    <property type="match status" value="1"/>
</dbReference>
<dbReference type="CDD" id="cd17324">
    <property type="entry name" value="MFS_NepI_like"/>
    <property type="match status" value="1"/>
</dbReference>
<dbReference type="PATRIC" id="fig|857265.3.peg.2750"/>
<dbReference type="STRING" id="857265.WG78_13360"/>
<gene>
    <name evidence="8" type="primary">pbuE</name>
    <name evidence="8" type="ORF">WG78_13360</name>
</gene>
<keyword evidence="2" id="KW-1003">Cell membrane</keyword>
<organism evidence="8 9">
    <name type="scientific">Amantichitinum ursilacus</name>
    <dbReference type="NCBI Taxonomy" id="857265"/>
    <lineage>
        <taxon>Bacteria</taxon>
        <taxon>Pseudomonadati</taxon>
        <taxon>Pseudomonadota</taxon>
        <taxon>Betaproteobacteria</taxon>
        <taxon>Neisseriales</taxon>
        <taxon>Chitinibacteraceae</taxon>
        <taxon>Amantichitinum</taxon>
    </lineage>
</organism>
<name>A0A0N0GN20_9NEIS</name>
<dbReference type="InterPro" id="IPR011701">
    <property type="entry name" value="MFS"/>
</dbReference>
<dbReference type="AlphaFoldDB" id="A0A0N0GN20"/>
<feature type="transmembrane region" description="Helical" evidence="6">
    <location>
        <begin position="47"/>
        <end position="67"/>
    </location>
</feature>
<feature type="transmembrane region" description="Helical" evidence="6">
    <location>
        <begin position="137"/>
        <end position="161"/>
    </location>
</feature>